<evidence type="ECO:0000313" key="3">
    <source>
        <dbReference type="Proteomes" id="UP000011682"/>
    </source>
</evidence>
<feature type="region of interest" description="Disordered" evidence="1">
    <location>
        <begin position="42"/>
        <end position="76"/>
    </location>
</feature>
<organism evidence="2 3">
    <name type="scientific">Cystobacter fuscus (strain ATCC 25194 / DSM 2262 / NBRC 100088 / M29)</name>
    <dbReference type="NCBI Taxonomy" id="1242864"/>
    <lineage>
        <taxon>Bacteria</taxon>
        <taxon>Pseudomonadati</taxon>
        <taxon>Myxococcota</taxon>
        <taxon>Myxococcia</taxon>
        <taxon>Myxococcales</taxon>
        <taxon>Cystobacterineae</taxon>
        <taxon>Archangiaceae</taxon>
        <taxon>Cystobacter</taxon>
    </lineage>
</organism>
<reference evidence="2" key="1">
    <citation type="submission" date="2013-05" db="EMBL/GenBank/DDBJ databases">
        <title>Genome assembly of Cystobacter fuscus DSM 2262.</title>
        <authorList>
            <person name="Sharma G."/>
            <person name="Khatri I."/>
            <person name="Kaur C."/>
            <person name="Mayilraj S."/>
            <person name="Subramanian S."/>
        </authorList>
    </citation>
    <scope>NUCLEOTIDE SEQUENCE [LARGE SCALE GENOMIC DNA]</scope>
    <source>
        <strain evidence="2">DSM 2262</strain>
    </source>
</reference>
<evidence type="ECO:0000313" key="2">
    <source>
        <dbReference type="EMBL" id="EPX64227.1"/>
    </source>
</evidence>
<evidence type="ECO:0000256" key="1">
    <source>
        <dbReference type="SAM" id="MobiDB-lite"/>
    </source>
</evidence>
<comment type="caution">
    <text evidence="2">The sequence shown here is derived from an EMBL/GenBank/DDBJ whole genome shotgun (WGS) entry which is preliminary data.</text>
</comment>
<accession>S9PP29</accession>
<sequence length="76" mass="7865">MGQEDLKGDVCGGGHGKRSNNADFPIPHNAPGLALPFNPSVRRATLSRPEPSPCLSKDTASRAGLLPVSGSSLAER</sequence>
<dbReference type="Proteomes" id="UP000011682">
    <property type="component" value="Unassembled WGS sequence"/>
</dbReference>
<dbReference type="AlphaFoldDB" id="S9PP29"/>
<protein>
    <submittedName>
        <fullName evidence="2">Uncharacterized protein</fullName>
    </submittedName>
</protein>
<feature type="region of interest" description="Disordered" evidence="1">
    <location>
        <begin position="1"/>
        <end position="27"/>
    </location>
</feature>
<gene>
    <name evidence="2" type="ORF">D187_005361</name>
</gene>
<name>S9PP29_CYSF2</name>
<proteinExistence type="predicted"/>
<keyword evidence="3" id="KW-1185">Reference proteome</keyword>
<dbReference type="EMBL" id="ANAH02000004">
    <property type="protein sequence ID" value="EPX64227.1"/>
    <property type="molecule type" value="Genomic_DNA"/>
</dbReference>